<feature type="domain" description="Holliday junction resolvase-related" evidence="2">
    <location>
        <begin position="11"/>
        <end position="161"/>
    </location>
</feature>
<protein>
    <submittedName>
        <fullName evidence="3">Holliday junction resolvase-like protein</fullName>
    </submittedName>
</protein>
<dbReference type="HOGENOM" id="CLU_105716_1_1_2"/>
<dbReference type="KEGG" id="mok:Metok_1331"/>
<dbReference type="GeneID" id="10773487"/>
<organism evidence="3 4">
    <name type="scientific">Methanothermococcus okinawensis (strain DSM 14208 / JCM 11175 / IH1)</name>
    <dbReference type="NCBI Taxonomy" id="647113"/>
    <lineage>
        <taxon>Archaea</taxon>
        <taxon>Methanobacteriati</taxon>
        <taxon>Methanobacteriota</taxon>
        <taxon>Methanomada group</taxon>
        <taxon>Methanococci</taxon>
        <taxon>Methanococcales</taxon>
        <taxon>Methanococcaceae</taxon>
        <taxon>Methanothermococcus</taxon>
    </lineage>
</organism>
<reference evidence="3" key="1">
    <citation type="submission" date="2011-05" db="EMBL/GenBank/DDBJ databases">
        <title>Complete sequence of chromosome of Methanothermococcus okinawensis IH1.</title>
        <authorList>
            <consortium name="US DOE Joint Genome Institute"/>
            <person name="Lucas S."/>
            <person name="Han J."/>
            <person name="Lapidus A."/>
            <person name="Cheng J.-F."/>
            <person name="Goodwin L."/>
            <person name="Pitluck S."/>
            <person name="Peters L."/>
            <person name="Mikhailova N."/>
            <person name="Held B."/>
            <person name="Han C."/>
            <person name="Tapia R."/>
            <person name="Land M."/>
            <person name="Hauser L."/>
            <person name="Kyrpides N."/>
            <person name="Ivanova N."/>
            <person name="Pagani I."/>
            <person name="Sieprawska-Lupa M."/>
            <person name="Takai K."/>
            <person name="Miyazaki J."/>
            <person name="Whitman W."/>
            <person name="Woyke T."/>
        </authorList>
    </citation>
    <scope>NUCLEOTIDE SEQUENCE [LARGE SCALE GENOMIC DNA]</scope>
    <source>
        <strain evidence="3">IH1</strain>
    </source>
</reference>
<dbReference type="OrthoDB" id="29270at2157"/>
<evidence type="ECO:0000259" key="2">
    <source>
        <dbReference type="Pfam" id="PF10107"/>
    </source>
</evidence>
<feature type="transmembrane region" description="Helical" evidence="1">
    <location>
        <begin position="6"/>
        <end position="24"/>
    </location>
</feature>
<dbReference type="EMBL" id="CP002792">
    <property type="protein sequence ID" value="AEH07297.1"/>
    <property type="molecule type" value="Genomic_DNA"/>
</dbReference>
<evidence type="ECO:0000313" key="3">
    <source>
        <dbReference type="EMBL" id="AEH07297.1"/>
    </source>
</evidence>
<name>F8AJU5_METOI</name>
<evidence type="ECO:0000256" key="1">
    <source>
        <dbReference type="SAM" id="Phobius"/>
    </source>
</evidence>
<evidence type="ECO:0000313" key="4">
    <source>
        <dbReference type="Proteomes" id="UP000009296"/>
    </source>
</evidence>
<keyword evidence="1" id="KW-1133">Transmembrane helix</keyword>
<sequence length="175" mass="20818">MDLILNLIVLLLVFVLIILFLKYLKLKDEIERRALSLFEEWRSTELKKEVEEKAKILFSEWKQKEEKNIRRDAIKRSEAVVMGKITEHLVPYFPEFKYNPKDARFVGSPVDFIVFDGLSEDNLKKIVFIEVKTGKKGTLSHREKLIKKCVEDKNIEYELIHHDYNHNNKNSKIKK</sequence>
<dbReference type="RefSeq" id="WP_013867479.1">
    <property type="nucleotide sequence ID" value="NC_015636.1"/>
</dbReference>
<proteinExistence type="predicted"/>
<dbReference type="InterPro" id="IPR019287">
    <property type="entry name" value="Hday_junct_resolvase-rel_dom"/>
</dbReference>
<dbReference type="InterPro" id="IPR028300">
    <property type="entry name" value="Holliday_junct_resolvase-rel"/>
</dbReference>
<keyword evidence="4" id="KW-1185">Reference proteome</keyword>
<dbReference type="STRING" id="647113.Metok_1331"/>
<dbReference type="PIRSF" id="PIRSF014735">
    <property type="entry name" value="UCP014735"/>
    <property type="match status" value="1"/>
</dbReference>
<dbReference type="eggNOG" id="arCOG05252">
    <property type="taxonomic scope" value="Archaea"/>
</dbReference>
<dbReference type="AlphaFoldDB" id="F8AJU5"/>
<keyword evidence="1" id="KW-0812">Transmembrane</keyword>
<gene>
    <name evidence="3" type="ordered locus">Metok_1331</name>
</gene>
<accession>F8AJU5</accession>
<keyword evidence="1" id="KW-0472">Membrane</keyword>
<dbReference type="Pfam" id="PF10107">
    <property type="entry name" value="Endonuc_Holl"/>
    <property type="match status" value="1"/>
</dbReference>
<dbReference type="Proteomes" id="UP000009296">
    <property type="component" value="Chromosome"/>
</dbReference>